<name>A0A1I6MX22_9RHOB</name>
<dbReference type="Pfam" id="PF07940">
    <property type="entry name" value="Hepar_II_III_C"/>
    <property type="match status" value="1"/>
</dbReference>
<organism evidence="3 4">
    <name type="scientific">Yoonia litorea</name>
    <dbReference type="NCBI Taxonomy" id="1123755"/>
    <lineage>
        <taxon>Bacteria</taxon>
        <taxon>Pseudomonadati</taxon>
        <taxon>Pseudomonadota</taxon>
        <taxon>Alphaproteobacteria</taxon>
        <taxon>Rhodobacterales</taxon>
        <taxon>Paracoccaceae</taxon>
        <taxon>Yoonia</taxon>
    </lineage>
</organism>
<evidence type="ECO:0000256" key="1">
    <source>
        <dbReference type="ARBA" id="ARBA00004196"/>
    </source>
</evidence>
<keyword evidence="4" id="KW-1185">Reference proteome</keyword>
<gene>
    <name evidence="3" type="ORF">SAMN05444714_2547</name>
</gene>
<feature type="domain" description="Heparinase II/III-like C-terminal" evidence="2">
    <location>
        <begin position="302"/>
        <end position="558"/>
    </location>
</feature>
<dbReference type="InterPro" id="IPR008929">
    <property type="entry name" value="Chondroitin_lyas"/>
</dbReference>
<evidence type="ECO:0000313" key="4">
    <source>
        <dbReference type="Proteomes" id="UP000198926"/>
    </source>
</evidence>
<dbReference type="Proteomes" id="UP000198926">
    <property type="component" value="Unassembled WGS sequence"/>
</dbReference>
<accession>A0A1I6MX22</accession>
<dbReference type="EMBL" id="FOZM01000002">
    <property type="protein sequence ID" value="SFS20252.1"/>
    <property type="molecule type" value="Genomic_DNA"/>
</dbReference>
<comment type="subcellular location">
    <subcellularLocation>
        <location evidence="1">Cell envelope</location>
    </subcellularLocation>
</comment>
<dbReference type="GO" id="GO:0030313">
    <property type="term" value="C:cell envelope"/>
    <property type="evidence" value="ECO:0007669"/>
    <property type="project" value="UniProtKB-SubCell"/>
</dbReference>
<dbReference type="AlphaFoldDB" id="A0A1I6MX22"/>
<dbReference type="Gene3D" id="1.50.10.100">
    <property type="entry name" value="Chondroitin AC/alginate lyase"/>
    <property type="match status" value="1"/>
</dbReference>
<proteinExistence type="predicted"/>
<dbReference type="InterPro" id="IPR012480">
    <property type="entry name" value="Hepar_II_III_C"/>
</dbReference>
<evidence type="ECO:0000259" key="2">
    <source>
        <dbReference type="Pfam" id="PF07940"/>
    </source>
</evidence>
<dbReference type="GO" id="GO:0016829">
    <property type="term" value="F:lyase activity"/>
    <property type="evidence" value="ECO:0007669"/>
    <property type="project" value="InterPro"/>
</dbReference>
<dbReference type="STRING" id="1123755.SAMN05444714_2547"/>
<protein>
    <submittedName>
        <fullName evidence="3">Uncharacterized conserved protein, heparinase superfamily</fullName>
    </submittedName>
</protein>
<sequence length="582" mass="63209">MAKLNKLRTGAARFMHRRHARRAARRDISTSFVTLPLPRTIGVVARGKQLIEGNFLFSGLLVEGPEQSIWQIAQNNPLVSDEIHGCAWLDDLAAVGDDAARQKAQSWVADWIAAYGGGDGPGWTPGITGRRLIRWINHGAFLLRGQGKDFSTKFYRTLGQQTVFVSQRWVAAHPGLRRFEALSGAIYGGLSLKNMDQSIDTLVAALAIECDTRIGDDGSIESRNPEELLEVLSLLIWTRDALQSAERTVPQSVSSAITRIAPAMRALRHADGGLARFHGGGRGIDGRLDEALAYSGVRSTPSTAPLMGYARLTSGRTTVIVDAAAPPSGPSSIYAHASTLALELTSGRRPVIVSCGSGARFGQNWLRASRATPSHSTVMIEGVSSSHLADRPHETGAKEELVEIPRQVRCDHMQTESGRKLELSHNGYQPDFGLTHGRTLELSVDGRTLIGEDYLMTLGDSDKAIFGKALKSAVDRGIPYTVRFHLHPDVDVDVNTEGSAAALRLKSGEVWVFSHDGTAKLSLSASVYLENGRLKPRATQQVVLSGHALAYATRVRWSLAKAQDTPSFVRDFPKGDRMDLTD</sequence>
<reference evidence="3 4" key="1">
    <citation type="submission" date="2016-10" db="EMBL/GenBank/DDBJ databases">
        <authorList>
            <person name="de Groot N.N."/>
        </authorList>
    </citation>
    <scope>NUCLEOTIDE SEQUENCE [LARGE SCALE GENOMIC DNA]</scope>
    <source>
        <strain evidence="3 4">DSM 29433</strain>
    </source>
</reference>
<evidence type="ECO:0000313" key="3">
    <source>
        <dbReference type="EMBL" id="SFS20252.1"/>
    </source>
</evidence>
<dbReference type="Gene3D" id="2.70.98.70">
    <property type="match status" value="1"/>
</dbReference>